<reference evidence="10" key="1">
    <citation type="submission" date="2021-04" db="EMBL/GenBank/DDBJ databases">
        <title>Genome seq and assembly of Streptomyces sp. RG38.</title>
        <authorList>
            <person name="Chhetri G."/>
        </authorList>
    </citation>
    <scope>NUCLEOTIDE SEQUENCE</scope>
    <source>
        <strain evidence="10">RG38</strain>
    </source>
</reference>
<evidence type="ECO:0000313" key="10">
    <source>
        <dbReference type="EMBL" id="MBQ0830378.1"/>
    </source>
</evidence>
<dbReference type="PRINTS" id="PR00662">
    <property type="entry name" value="G6PISOMERASE"/>
</dbReference>
<name>A0A940XVI4_9ACTN</name>
<feature type="active site" evidence="8">
    <location>
        <position position="389"/>
    </location>
</feature>
<dbReference type="GO" id="GO:0006096">
    <property type="term" value="P:glycolytic process"/>
    <property type="evidence" value="ECO:0007669"/>
    <property type="project" value="UniProtKB-UniRule"/>
</dbReference>
<evidence type="ECO:0000256" key="8">
    <source>
        <dbReference type="HAMAP-Rule" id="MF_00473"/>
    </source>
</evidence>
<comment type="pathway">
    <text evidence="8">Carbohydrate biosynthesis; gluconeogenesis.</text>
</comment>
<dbReference type="GO" id="GO:0048029">
    <property type="term" value="F:monosaccharide binding"/>
    <property type="evidence" value="ECO:0007669"/>
    <property type="project" value="TreeGrafter"/>
</dbReference>
<evidence type="ECO:0000256" key="3">
    <source>
        <dbReference type="ARBA" id="ARBA00022432"/>
    </source>
</evidence>
<dbReference type="HAMAP" id="MF_00473">
    <property type="entry name" value="G6P_isomerase"/>
    <property type="match status" value="1"/>
</dbReference>
<comment type="similarity">
    <text evidence="2 8 9">Belongs to the GPI family.</text>
</comment>
<dbReference type="CDD" id="cd05015">
    <property type="entry name" value="SIS_PGI_1"/>
    <property type="match status" value="1"/>
</dbReference>
<dbReference type="Proteomes" id="UP000677875">
    <property type="component" value="Unassembled WGS sequence"/>
</dbReference>
<dbReference type="InterPro" id="IPR035476">
    <property type="entry name" value="SIS_PGI_1"/>
</dbReference>
<dbReference type="EC" id="5.3.1.9" evidence="8"/>
<proteinExistence type="inferred from homology"/>
<dbReference type="PANTHER" id="PTHR11469:SF1">
    <property type="entry name" value="GLUCOSE-6-PHOSPHATE ISOMERASE"/>
    <property type="match status" value="1"/>
</dbReference>
<organism evidence="10 11">
    <name type="scientific">Streptomyces tagetis</name>
    <dbReference type="NCBI Taxonomy" id="2820809"/>
    <lineage>
        <taxon>Bacteria</taxon>
        <taxon>Bacillati</taxon>
        <taxon>Actinomycetota</taxon>
        <taxon>Actinomycetes</taxon>
        <taxon>Kitasatosporales</taxon>
        <taxon>Streptomycetaceae</taxon>
        <taxon>Streptomyces</taxon>
    </lineage>
</organism>
<evidence type="ECO:0000256" key="1">
    <source>
        <dbReference type="ARBA" id="ARBA00004926"/>
    </source>
</evidence>
<dbReference type="SUPFAM" id="SSF53697">
    <property type="entry name" value="SIS domain"/>
    <property type="match status" value="1"/>
</dbReference>
<evidence type="ECO:0000256" key="6">
    <source>
        <dbReference type="ARBA" id="ARBA00023235"/>
    </source>
</evidence>
<evidence type="ECO:0000256" key="5">
    <source>
        <dbReference type="ARBA" id="ARBA00023152"/>
    </source>
</evidence>
<protein>
    <recommendedName>
        <fullName evidence="8">Glucose-6-phosphate isomerase</fullName>
        <shortName evidence="8">GPI</shortName>
        <ecNumber evidence="8">5.3.1.9</ecNumber>
    </recommendedName>
    <alternativeName>
        <fullName evidence="8">Phosphoglucose isomerase</fullName>
        <shortName evidence="8">PGI</shortName>
    </alternativeName>
    <alternativeName>
        <fullName evidence="8">Phosphohexose isomerase</fullName>
        <shortName evidence="8">PHI</shortName>
    </alternativeName>
</protein>
<dbReference type="GO" id="GO:0006094">
    <property type="term" value="P:gluconeogenesis"/>
    <property type="evidence" value="ECO:0007669"/>
    <property type="project" value="UniProtKB-UniRule"/>
</dbReference>
<evidence type="ECO:0000313" key="11">
    <source>
        <dbReference type="Proteomes" id="UP000677875"/>
    </source>
</evidence>
<dbReference type="InterPro" id="IPR018189">
    <property type="entry name" value="Phosphoglucose_isomerase_CS"/>
</dbReference>
<dbReference type="GO" id="GO:0097367">
    <property type="term" value="F:carbohydrate derivative binding"/>
    <property type="evidence" value="ECO:0007669"/>
    <property type="project" value="InterPro"/>
</dbReference>
<keyword evidence="3 8" id="KW-0312">Gluconeogenesis</keyword>
<sequence>MNADGRIRLHQTPEWTALAKHHQELGEVRLRELFAADPERGSTWTLRVGDLYVDYSKHLLTGETLRLLRDLAAATGVFELRDAMFRGERINTTEDRAVLHTALRAPRDAVIEVDGENVVPEVHAVLDKMAGFADRVRSGEWTGHTGRRIRTVVNIGIGGSDLGPAMAYEALRDVTDRALAVRFVSNVDGADLYEATRDLDPAETLFVIASKTFTTIETLTNATSARSWLLDALGDEAAVARHFVALSTNAEKVAEFGIDTANMFAFWDWVGGRYSFDSAIGLSLMIAIGPDRFRELLDGFHLVDEHFRTAPPESNVPLLMGLLGIWYGNFAGAQSHAVLPYSHYLSRFTAYLQQLDMESNGKSVDRDGQPVEWQTGPVVWGTPGTNGQHAYYQLIHQGTKLIPADFLGFARPVAGLDDTLAAQHDLLMANFFAQTQALAFGKTPDEVREEGVPEELVPHKTFRGDHPTTTILATELTPSVLGQLIALYEHKVFVQGAVWNIDSFDQWGVELGKVLAKRVEPALTEGAEVPGLDPSTRALVAAYRELRGRR</sequence>
<feature type="active site" evidence="8">
    <location>
        <position position="513"/>
    </location>
</feature>
<dbReference type="InterPro" id="IPR001672">
    <property type="entry name" value="G6P_Isomerase"/>
</dbReference>
<dbReference type="GO" id="GO:0051156">
    <property type="term" value="P:glucose 6-phosphate metabolic process"/>
    <property type="evidence" value="ECO:0007669"/>
    <property type="project" value="TreeGrafter"/>
</dbReference>
<dbReference type="PROSITE" id="PS00765">
    <property type="entry name" value="P_GLUCOSE_ISOMERASE_1"/>
    <property type="match status" value="1"/>
</dbReference>
<gene>
    <name evidence="8 10" type="primary">pgi</name>
    <name evidence="10" type="ORF">J5Y05_28410</name>
</gene>
<dbReference type="PROSITE" id="PS51463">
    <property type="entry name" value="P_GLUCOSE_ISOMERASE_3"/>
    <property type="match status" value="1"/>
</dbReference>
<evidence type="ECO:0000256" key="2">
    <source>
        <dbReference type="ARBA" id="ARBA00006604"/>
    </source>
</evidence>
<feature type="active site" description="Proton donor" evidence="8">
    <location>
        <position position="358"/>
    </location>
</feature>
<dbReference type="InterPro" id="IPR046348">
    <property type="entry name" value="SIS_dom_sf"/>
</dbReference>
<comment type="catalytic activity">
    <reaction evidence="7 8 9">
        <text>alpha-D-glucose 6-phosphate = beta-D-fructose 6-phosphate</text>
        <dbReference type="Rhea" id="RHEA:11816"/>
        <dbReference type="ChEBI" id="CHEBI:57634"/>
        <dbReference type="ChEBI" id="CHEBI:58225"/>
        <dbReference type="EC" id="5.3.1.9"/>
    </reaction>
</comment>
<dbReference type="AlphaFoldDB" id="A0A940XVI4"/>
<dbReference type="FunFam" id="1.10.1390.10:FF:000001">
    <property type="entry name" value="Glucose-6-phosphate isomerase"/>
    <property type="match status" value="1"/>
</dbReference>
<dbReference type="InterPro" id="IPR035482">
    <property type="entry name" value="SIS_PGI_2"/>
</dbReference>
<dbReference type="Gene3D" id="1.10.1390.10">
    <property type="match status" value="1"/>
</dbReference>
<evidence type="ECO:0000256" key="4">
    <source>
        <dbReference type="ARBA" id="ARBA00022490"/>
    </source>
</evidence>
<dbReference type="InterPro" id="IPR023096">
    <property type="entry name" value="G6P_Isomerase_C"/>
</dbReference>
<dbReference type="GO" id="GO:0005829">
    <property type="term" value="C:cytosol"/>
    <property type="evidence" value="ECO:0007669"/>
    <property type="project" value="TreeGrafter"/>
</dbReference>
<keyword evidence="4 8" id="KW-0963">Cytoplasm</keyword>
<keyword evidence="6 8" id="KW-0413">Isomerase</keyword>
<keyword evidence="5 8" id="KW-0324">Glycolysis</keyword>
<evidence type="ECO:0000256" key="9">
    <source>
        <dbReference type="RuleBase" id="RU000612"/>
    </source>
</evidence>
<dbReference type="RefSeq" id="WP_210876151.1">
    <property type="nucleotide sequence ID" value="NZ_JAGPNL010000010.1"/>
</dbReference>
<accession>A0A940XVI4</accession>
<comment type="function">
    <text evidence="8">Catalyzes the reversible isomerization of glucose-6-phosphate to fructose-6-phosphate.</text>
</comment>
<keyword evidence="11" id="KW-1185">Reference proteome</keyword>
<dbReference type="PROSITE" id="PS00174">
    <property type="entry name" value="P_GLUCOSE_ISOMERASE_2"/>
    <property type="match status" value="1"/>
</dbReference>
<dbReference type="GO" id="GO:0004347">
    <property type="term" value="F:glucose-6-phosphate isomerase activity"/>
    <property type="evidence" value="ECO:0007669"/>
    <property type="project" value="UniProtKB-UniRule"/>
</dbReference>
<dbReference type="Gene3D" id="3.40.50.10490">
    <property type="entry name" value="Glucose-6-phosphate isomerase like protein, domain 1"/>
    <property type="match status" value="2"/>
</dbReference>
<dbReference type="Pfam" id="PF00342">
    <property type="entry name" value="PGI"/>
    <property type="match status" value="1"/>
</dbReference>
<comment type="caution">
    <text evidence="10">The sequence shown here is derived from an EMBL/GenBank/DDBJ whole genome shotgun (WGS) entry which is preliminary data.</text>
</comment>
<evidence type="ECO:0000256" key="7">
    <source>
        <dbReference type="ARBA" id="ARBA00029321"/>
    </source>
</evidence>
<comment type="pathway">
    <text evidence="1 8 9">Carbohydrate degradation; glycolysis; D-glyceraldehyde 3-phosphate and glycerone phosphate from D-glucose: step 2/4.</text>
</comment>
<dbReference type="NCBIfam" id="NF001211">
    <property type="entry name" value="PRK00179.1"/>
    <property type="match status" value="1"/>
</dbReference>
<comment type="subcellular location">
    <subcellularLocation>
        <location evidence="8">Cytoplasm</location>
    </subcellularLocation>
</comment>
<dbReference type="EMBL" id="JAGPNL010000010">
    <property type="protein sequence ID" value="MBQ0830378.1"/>
    <property type="molecule type" value="Genomic_DNA"/>
</dbReference>
<dbReference type="FunFam" id="3.40.50.10490:FF:000018">
    <property type="entry name" value="Glucose-6-phosphate isomerase"/>
    <property type="match status" value="1"/>
</dbReference>
<dbReference type="PANTHER" id="PTHR11469">
    <property type="entry name" value="GLUCOSE-6-PHOSPHATE ISOMERASE"/>
    <property type="match status" value="1"/>
</dbReference>
<dbReference type="CDD" id="cd05016">
    <property type="entry name" value="SIS_PGI_2"/>
    <property type="match status" value="1"/>
</dbReference>